<feature type="non-terminal residue" evidence="2">
    <location>
        <position position="35"/>
    </location>
</feature>
<name>A0A392W8L1_9FABA</name>
<feature type="region of interest" description="Disordered" evidence="1">
    <location>
        <begin position="1"/>
        <end position="35"/>
    </location>
</feature>
<sequence length="35" mass="3914">MDDDELVSVRGEVMSQEDDDDSASSKEVEVLKENL</sequence>
<evidence type="ECO:0000256" key="1">
    <source>
        <dbReference type="SAM" id="MobiDB-lite"/>
    </source>
</evidence>
<dbReference type="Proteomes" id="UP000265520">
    <property type="component" value="Unassembled WGS sequence"/>
</dbReference>
<reference evidence="2 3" key="1">
    <citation type="journal article" date="2018" name="Front. Plant Sci.">
        <title>Red Clover (Trifolium pratense) and Zigzag Clover (T. medium) - A Picture of Genomic Similarities and Differences.</title>
        <authorList>
            <person name="Dluhosova J."/>
            <person name="Istvanek J."/>
            <person name="Nedelnik J."/>
            <person name="Repkova J."/>
        </authorList>
    </citation>
    <scope>NUCLEOTIDE SEQUENCE [LARGE SCALE GENOMIC DNA]</scope>
    <source>
        <strain evidence="3">cv. 10/8</strain>
        <tissue evidence="2">Leaf</tissue>
    </source>
</reference>
<dbReference type="EMBL" id="LXQA011419452">
    <property type="protein sequence ID" value="MCI96616.1"/>
    <property type="molecule type" value="Genomic_DNA"/>
</dbReference>
<protein>
    <submittedName>
        <fullName evidence="2">Uncharacterized protein</fullName>
    </submittedName>
</protein>
<feature type="compositionally biased region" description="Basic and acidic residues" evidence="1">
    <location>
        <begin position="23"/>
        <end position="35"/>
    </location>
</feature>
<accession>A0A392W8L1</accession>
<keyword evidence="3" id="KW-1185">Reference proteome</keyword>
<organism evidence="2 3">
    <name type="scientific">Trifolium medium</name>
    <dbReference type="NCBI Taxonomy" id="97028"/>
    <lineage>
        <taxon>Eukaryota</taxon>
        <taxon>Viridiplantae</taxon>
        <taxon>Streptophyta</taxon>
        <taxon>Embryophyta</taxon>
        <taxon>Tracheophyta</taxon>
        <taxon>Spermatophyta</taxon>
        <taxon>Magnoliopsida</taxon>
        <taxon>eudicotyledons</taxon>
        <taxon>Gunneridae</taxon>
        <taxon>Pentapetalae</taxon>
        <taxon>rosids</taxon>
        <taxon>fabids</taxon>
        <taxon>Fabales</taxon>
        <taxon>Fabaceae</taxon>
        <taxon>Papilionoideae</taxon>
        <taxon>50 kb inversion clade</taxon>
        <taxon>NPAAA clade</taxon>
        <taxon>Hologalegina</taxon>
        <taxon>IRL clade</taxon>
        <taxon>Trifolieae</taxon>
        <taxon>Trifolium</taxon>
    </lineage>
</organism>
<comment type="caution">
    <text evidence="2">The sequence shown here is derived from an EMBL/GenBank/DDBJ whole genome shotgun (WGS) entry which is preliminary data.</text>
</comment>
<evidence type="ECO:0000313" key="3">
    <source>
        <dbReference type="Proteomes" id="UP000265520"/>
    </source>
</evidence>
<dbReference type="AlphaFoldDB" id="A0A392W8L1"/>
<proteinExistence type="predicted"/>
<evidence type="ECO:0000313" key="2">
    <source>
        <dbReference type="EMBL" id="MCI96616.1"/>
    </source>
</evidence>